<dbReference type="Proteomes" id="UP000008229">
    <property type="component" value="Chromosome"/>
</dbReference>
<keyword evidence="3" id="KW-0645">Protease</keyword>
<accession>D3FCI0</accession>
<dbReference type="PIRSF" id="PIRSF015853">
    <property type="entry name" value="Pep_DppA"/>
    <property type="match status" value="1"/>
</dbReference>
<dbReference type="InterPro" id="IPR027476">
    <property type="entry name" value="DppA_N"/>
</dbReference>
<evidence type="ECO:0000256" key="1">
    <source>
        <dbReference type="PIRSR" id="PIRSR015853-1"/>
    </source>
</evidence>
<dbReference type="SUPFAM" id="SSF63992">
    <property type="entry name" value="Dipeptide transport protein"/>
    <property type="match status" value="1"/>
</dbReference>
<dbReference type="KEGG" id="cwo:Cwoe_1020"/>
<protein>
    <submittedName>
        <fullName evidence="3">Peptidase M55 D-aminopeptidase</fullName>
    </submittedName>
</protein>
<name>D3FCI0_CONWI</name>
<gene>
    <name evidence="3" type="ordered locus">Cwoe_1020</name>
</gene>
<keyword evidence="3" id="KW-0378">Hydrolase</keyword>
<feature type="binding site" evidence="2">
    <location>
        <position position="8"/>
    </location>
    <ligand>
        <name>Zn(2+)</name>
        <dbReference type="ChEBI" id="CHEBI:29105"/>
        <label>1</label>
    </ligand>
</feature>
<feature type="binding site" evidence="2">
    <location>
        <position position="135"/>
    </location>
    <ligand>
        <name>Zn(2+)</name>
        <dbReference type="ChEBI" id="CHEBI:29105"/>
        <label>2</label>
    </ligand>
</feature>
<feature type="binding site" evidence="2">
    <location>
        <position position="105"/>
    </location>
    <ligand>
        <name>Zn(2+)</name>
        <dbReference type="ChEBI" id="CHEBI:29105"/>
        <label>2</label>
    </ligand>
</feature>
<dbReference type="InterPro" id="IPR036177">
    <property type="entry name" value="Peptidase_M55_sf"/>
</dbReference>
<dbReference type="STRING" id="469383.Cwoe_1020"/>
<dbReference type="EMBL" id="CP001854">
    <property type="protein sequence ID" value="ADB49453.1"/>
    <property type="molecule type" value="Genomic_DNA"/>
</dbReference>
<dbReference type="RefSeq" id="WP_012932506.1">
    <property type="nucleotide sequence ID" value="NC_013739.1"/>
</dbReference>
<dbReference type="GO" id="GO:0046872">
    <property type="term" value="F:metal ion binding"/>
    <property type="evidence" value="ECO:0007669"/>
    <property type="project" value="UniProtKB-KW"/>
</dbReference>
<keyword evidence="2" id="KW-0862">Zinc</keyword>
<organism evidence="3 4">
    <name type="scientific">Conexibacter woesei (strain DSM 14684 / CCUG 47730 / CIP 108061 / JCM 11494 / NBRC 100937 / ID131577)</name>
    <dbReference type="NCBI Taxonomy" id="469383"/>
    <lineage>
        <taxon>Bacteria</taxon>
        <taxon>Bacillati</taxon>
        <taxon>Actinomycetota</taxon>
        <taxon>Thermoleophilia</taxon>
        <taxon>Solirubrobacterales</taxon>
        <taxon>Conexibacteraceae</taxon>
        <taxon>Conexibacter</taxon>
    </lineage>
</organism>
<feature type="binding site" evidence="2">
    <location>
        <position position="61"/>
    </location>
    <ligand>
        <name>Zn(2+)</name>
        <dbReference type="ChEBI" id="CHEBI:29105"/>
        <label>2</label>
    </ligand>
</feature>
<dbReference type="Pfam" id="PF04951">
    <property type="entry name" value="Peptidase_M55"/>
    <property type="match status" value="1"/>
</dbReference>
<dbReference type="CDD" id="cd08663">
    <property type="entry name" value="DAP_dppA_1"/>
    <property type="match status" value="1"/>
</dbReference>
<feature type="binding site" evidence="2">
    <location>
        <position position="8"/>
    </location>
    <ligand>
        <name>Zn(2+)</name>
        <dbReference type="ChEBI" id="CHEBI:29105"/>
        <label>2</label>
    </ligand>
</feature>
<dbReference type="Gene3D" id="3.40.50.10780">
    <property type="entry name" value="Dipeptide transport protein"/>
    <property type="match status" value="1"/>
</dbReference>
<proteinExistence type="predicted"/>
<keyword evidence="2" id="KW-0479">Metal-binding</keyword>
<evidence type="ECO:0000313" key="4">
    <source>
        <dbReference type="Proteomes" id="UP000008229"/>
    </source>
</evidence>
<dbReference type="Gene3D" id="3.30.1360.130">
    <property type="entry name" value="Dipeptide transport protein"/>
    <property type="match status" value="1"/>
</dbReference>
<feature type="active site" description="Nucleophile" evidence="1">
    <location>
        <position position="116"/>
    </location>
</feature>
<dbReference type="InterPro" id="IPR007035">
    <property type="entry name" value="Peptidase_M55"/>
</dbReference>
<dbReference type="GO" id="GO:0004177">
    <property type="term" value="F:aminopeptidase activity"/>
    <property type="evidence" value="ECO:0007669"/>
    <property type="project" value="UniProtKB-KW"/>
</dbReference>
<keyword evidence="3" id="KW-0031">Aminopeptidase</keyword>
<dbReference type="AlphaFoldDB" id="D3FCI0"/>
<evidence type="ECO:0000256" key="2">
    <source>
        <dbReference type="PIRSR" id="PIRSR015853-2"/>
    </source>
</evidence>
<dbReference type="eggNOG" id="COG2362">
    <property type="taxonomic scope" value="Bacteria"/>
</dbReference>
<feature type="binding site" evidence="2">
    <location>
        <position position="10"/>
    </location>
    <ligand>
        <name>Zn(2+)</name>
        <dbReference type="ChEBI" id="CHEBI:29105"/>
        <label>1</label>
    </ligand>
</feature>
<sequence length="279" mass="29493">MNVLISADMEGVTGVTAPEDVHPGTAAWERFRRLFVRDVNAAIAGACDAADDAQVIVTEGHNTMRNLLIEELDERAQLIVGHHTTYVMMEGIDRGIDLVFLVGYHAPAGAVGVLSHTFLGKGLLDLTLNDETCSEGRMNAMLAGSFGVGVGLLTGDQAACADATRYIPGVRTVAVKEQIDRYSALCLPPAKTEAAIRAAAAAAVEDATAHRPLVADPPYRWSATFANPSSAGRAALVPGVERVEAGTVTWSSDDFATSYKTFQVVAMLVGVSFESPVFD</sequence>
<evidence type="ECO:0000313" key="3">
    <source>
        <dbReference type="EMBL" id="ADB49453.1"/>
    </source>
</evidence>
<dbReference type="HOGENOM" id="CLU_086038_1_0_11"/>
<dbReference type="OrthoDB" id="9785420at2"/>
<reference evidence="4" key="2">
    <citation type="submission" date="2010-01" db="EMBL/GenBank/DDBJ databases">
        <title>The complete genome of Conexibacter woesei DSM 14684.</title>
        <authorList>
            <consortium name="US DOE Joint Genome Institute (JGI-PGF)"/>
            <person name="Lucas S."/>
            <person name="Copeland A."/>
            <person name="Lapidus A."/>
            <person name="Glavina del Rio T."/>
            <person name="Dalin E."/>
            <person name="Tice H."/>
            <person name="Bruce D."/>
            <person name="Goodwin L."/>
            <person name="Pitluck S."/>
            <person name="Kyrpides N."/>
            <person name="Mavromatis K."/>
            <person name="Ivanova N."/>
            <person name="Mikhailova N."/>
            <person name="Chertkov O."/>
            <person name="Brettin T."/>
            <person name="Detter J.C."/>
            <person name="Han C."/>
            <person name="Larimer F."/>
            <person name="Land M."/>
            <person name="Hauser L."/>
            <person name="Markowitz V."/>
            <person name="Cheng J.-F."/>
            <person name="Hugenholtz P."/>
            <person name="Woyke T."/>
            <person name="Wu D."/>
            <person name="Pukall R."/>
            <person name="Steenblock K."/>
            <person name="Schneider S."/>
            <person name="Klenk H.-P."/>
            <person name="Eisen J.A."/>
        </authorList>
    </citation>
    <scope>NUCLEOTIDE SEQUENCE [LARGE SCALE GENOMIC DNA]</scope>
    <source>
        <strain evidence="4">DSM 14684 / CIP 108061 / JCM 11494 / NBRC 100937 / ID131577</strain>
    </source>
</reference>
<keyword evidence="4" id="KW-1185">Reference proteome</keyword>
<reference evidence="3 4" key="1">
    <citation type="journal article" date="2010" name="Stand. Genomic Sci.">
        <title>Complete genome sequence of Conexibacter woesei type strain (ID131577).</title>
        <authorList>
            <person name="Pukall R."/>
            <person name="Lapidus A."/>
            <person name="Glavina Del Rio T."/>
            <person name="Copeland A."/>
            <person name="Tice H."/>
            <person name="Cheng J.-F."/>
            <person name="Lucas S."/>
            <person name="Chen F."/>
            <person name="Nolan M."/>
            <person name="Bruce D."/>
            <person name="Goodwin L."/>
            <person name="Pitluck S."/>
            <person name="Mavromatis K."/>
            <person name="Ivanova N."/>
            <person name="Ovchinnikova G."/>
            <person name="Pati A."/>
            <person name="Chen A."/>
            <person name="Palaniappan K."/>
            <person name="Land M."/>
            <person name="Hauser L."/>
            <person name="Chang Y.-J."/>
            <person name="Jeffries C.D."/>
            <person name="Chain P."/>
            <person name="Meincke L."/>
            <person name="Sims D."/>
            <person name="Brettin T."/>
            <person name="Detter J.C."/>
            <person name="Rohde M."/>
            <person name="Goeker M."/>
            <person name="Bristow J."/>
            <person name="Eisen J.A."/>
            <person name="Markowitz V."/>
            <person name="Kyrpides N.C."/>
            <person name="Klenk H.-P."/>
            <person name="Hugenholtz P."/>
        </authorList>
    </citation>
    <scope>NUCLEOTIDE SEQUENCE [LARGE SCALE GENOMIC DNA]</scope>
    <source>
        <strain evidence="4">DSM 14684 / CIP 108061 / JCM 11494 / NBRC 100937 / ID131577</strain>
    </source>
</reference>